<comment type="caution">
    <text evidence="3">The sequence shown here is derived from an EMBL/GenBank/DDBJ whole genome shotgun (WGS) entry which is preliminary data.</text>
</comment>
<accession>A0ABS3BKB9</accession>
<evidence type="ECO:0000259" key="1">
    <source>
        <dbReference type="Pfam" id="PF01973"/>
    </source>
</evidence>
<feature type="domain" description="Glycosyltransferase Maf N-terminal" evidence="2">
    <location>
        <begin position="14"/>
        <end position="118"/>
    </location>
</feature>
<evidence type="ECO:0000259" key="2">
    <source>
        <dbReference type="Pfam" id="PF20157"/>
    </source>
</evidence>
<dbReference type="PANTHER" id="PTHR41786:SF1">
    <property type="entry name" value="6-HYDROXYMETHYLPTERIN DIPHOSPHOKINASE MPTE-LIKE DOMAIN-CONTAINING PROTEIN"/>
    <property type="match status" value="1"/>
</dbReference>
<dbReference type="Pfam" id="PF01973">
    <property type="entry name" value="MptE-like"/>
    <property type="match status" value="1"/>
</dbReference>
<protein>
    <submittedName>
        <fullName evidence="3">Motility associated factor glycosyltransferase family protein</fullName>
    </submittedName>
</protein>
<gene>
    <name evidence="3" type="ORF">JYP53_15475</name>
</gene>
<proteinExistence type="predicted"/>
<reference evidence="3 4" key="1">
    <citation type="submission" date="2021-02" db="EMBL/GenBank/DDBJ databases">
        <title>PHA producing bacteria isolated from coastal sediment in Guangdong, Shenzhen.</title>
        <authorList>
            <person name="Zheng W."/>
            <person name="Yu S."/>
            <person name="Huang Y."/>
        </authorList>
    </citation>
    <scope>NUCLEOTIDE SEQUENCE [LARGE SCALE GENOMIC DNA]</scope>
    <source>
        <strain evidence="3 4">TN21-5</strain>
    </source>
</reference>
<dbReference type="InterPro" id="IPR045376">
    <property type="entry name" value="Maf_N"/>
</dbReference>
<evidence type="ECO:0000313" key="4">
    <source>
        <dbReference type="Proteomes" id="UP000664344"/>
    </source>
</evidence>
<dbReference type="InterPro" id="IPR002826">
    <property type="entry name" value="MptE-like"/>
</dbReference>
<evidence type="ECO:0000313" key="3">
    <source>
        <dbReference type="EMBL" id="MBN7771306.1"/>
    </source>
</evidence>
<dbReference type="PANTHER" id="PTHR41786">
    <property type="entry name" value="MOTILITY ACCESSORY FACTOR MAF"/>
    <property type="match status" value="1"/>
</dbReference>
<keyword evidence="4" id="KW-1185">Reference proteome</keyword>
<dbReference type="EMBL" id="JAFKDB010000019">
    <property type="protein sequence ID" value="MBN7771306.1"/>
    <property type="molecule type" value="Genomic_DNA"/>
</dbReference>
<dbReference type="Proteomes" id="UP000664344">
    <property type="component" value="Unassembled WGS sequence"/>
</dbReference>
<feature type="domain" description="6-hydroxymethylpterin diphosphokinase MptE-like" evidence="1">
    <location>
        <begin position="148"/>
        <end position="314"/>
    </location>
</feature>
<dbReference type="Pfam" id="PF20157">
    <property type="entry name" value="Maf_flag10_N"/>
    <property type="match status" value="1"/>
</dbReference>
<name>A0ABS3BKB9_9GAMM</name>
<sequence>MTQDNFQGYFRDGNFIPCLVILGCGLGYHIETLVERANILSAFVVEREPEKFALSLFTVDWARICSRFQRRGYSINFVIGFESQTSSMEELLGRHLKSVVPIYPFLTMYYNHLADVDLAKTALKVASDVATVVAHWSDYDDQLVRLKNTELNTRNGLRYIRNSVCPTTRYPLVIVGSGPSMDQRVHSLKECRDQVVVISAGTGLRVLMAAGVKPDLHLELDPGYFVYEAHSDLGQGALKDIPLLTINEVNPLVPGLFGKTRFYFKSDNAMPAFLGIADDGFAGCNPTCTNAALAIGYSLGFRNIFLFGTDYGFESTEKDHASQSVYGKDADSEFARHTRQRALARKRSVFSVAKVNGGTIHTRNDYFSAKRSVEQLLLNLERECPDLRVYNCADGAEIEGTSWLAEDQFKLGVQNCESTDTNDLDRRLESLEVELDGCTVSRALPALVHEVELQLTDLSVLVRKSSLGGVRDLGVLANELRLLMTNVSPRKGQLTVTPAQLMANQLLQGAVLRLVHVGLSHAMGCKDSREKVEYLKNWRQKVLDMLARWPQHFARVMLDTRSAGETPWSRTGINMPEPELDQAR</sequence>
<organism evidence="3 4">
    <name type="scientific">Marinobacter daepoensis</name>
    <dbReference type="NCBI Taxonomy" id="262077"/>
    <lineage>
        <taxon>Bacteria</taxon>
        <taxon>Pseudomonadati</taxon>
        <taxon>Pseudomonadota</taxon>
        <taxon>Gammaproteobacteria</taxon>
        <taxon>Pseudomonadales</taxon>
        <taxon>Marinobacteraceae</taxon>
        <taxon>Marinobacter</taxon>
    </lineage>
</organism>